<dbReference type="CDD" id="cd04238">
    <property type="entry name" value="AAK_NAGK-like"/>
    <property type="match status" value="1"/>
</dbReference>
<comment type="caution">
    <text evidence="11">The sequence shown here is derived from an EMBL/GenBank/DDBJ whole genome shotgun (WGS) entry which is preliminary data.</text>
</comment>
<evidence type="ECO:0000256" key="8">
    <source>
        <dbReference type="ARBA" id="ARBA00048141"/>
    </source>
</evidence>
<dbReference type="EC" id="2.7.2.8" evidence="9"/>
<feature type="domain" description="Aspartate/glutamate/uridylate kinase" evidence="10">
    <location>
        <begin position="15"/>
        <end position="240"/>
    </location>
</feature>
<dbReference type="EMBL" id="SNZG01000013">
    <property type="protein sequence ID" value="TDR39048.1"/>
    <property type="molecule type" value="Genomic_DNA"/>
</dbReference>
<dbReference type="SUPFAM" id="SSF53633">
    <property type="entry name" value="Carbamate kinase-like"/>
    <property type="match status" value="1"/>
</dbReference>
<evidence type="ECO:0000256" key="3">
    <source>
        <dbReference type="ARBA" id="ARBA00022605"/>
    </source>
</evidence>
<dbReference type="GO" id="GO:0005737">
    <property type="term" value="C:cytoplasm"/>
    <property type="evidence" value="ECO:0007669"/>
    <property type="project" value="UniProtKB-SubCell"/>
</dbReference>
<evidence type="ECO:0000313" key="14">
    <source>
        <dbReference type="Proteomes" id="UP000294641"/>
    </source>
</evidence>
<evidence type="ECO:0000259" key="10">
    <source>
        <dbReference type="Pfam" id="PF00696"/>
    </source>
</evidence>
<organism evidence="11 13">
    <name type="scientific">Kurthia zopfii</name>
    <dbReference type="NCBI Taxonomy" id="1650"/>
    <lineage>
        <taxon>Bacteria</taxon>
        <taxon>Bacillati</taxon>
        <taxon>Bacillota</taxon>
        <taxon>Bacilli</taxon>
        <taxon>Bacillales</taxon>
        <taxon>Caryophanaceae</taxon>
        <taxon>Kurthia</taxon>
    </lineage>
</organism>
<dbReference type="InterPro" id="IPR001048">
    <property type="entry name" value="Asp/Glu/Uridylate_kinase"/>
</dbReference>
<keyword evidence="4 9" id="KW-0808">Transferase</keyword>
<dbReference type="PRINTS" id="PR00474">
    <property type="entry name" value="GLU5KINASE"/>
</dbReference>
<evidence type="ECO:0000256" key="9">
    <source>
        <dbReference type="HAMAP-Rule" id="MF_00082"/>
    </source>
</evidence>
<evidence type="ECO:0000256" key="7">
    <source>
        <dbReference type="ARBA" id="ARBA00022840"/>
    </source>
</evidence>
<comment type="subcellular location">
    <subcellularLocation>
        <location evidence="9">Cytoplasm</location>
    </subcellularLocation>
</comment>
<keyword evidence="2 9" id="KW-0055">Arginine biosynthesis</keyword>
<keyword evidence="5 9" id="KW-0547">Nucleotide-binding</keyword>
<reference evidence="11 13" key="1">
    <citation type="submission" date="2018-06" db="EMBL/GenBank/DDBJ databases">
        <authorList>
            <consortium name="Pathogen Informatics"/>
            <person name="Doyle S."/>
        </authorList>
    </citation>
    <scope>NUCLEOTIDE SEQUENCE [LARGE SCALE GENOMIC DNA]</scope>
    <source>
        <strain evidence="11 13">NCTC10597</strain>
    </source>
</reference>
<dbReference type="GO" id="GO:0005524">
    <property type="term" value="F:ATP binding"/>
    <property type="evidence" value="ECO:0007669"/>
    <property type="project" value="UniProtKB-UniRule"/>
</dbReference>
<accession>A0A8B4QA37</accession>
<gene>
    <name evidence="9 11" type="primary">argB</name>
    <name evidence="12" type="ORF">DFR61_11344</name>
    <name evidence="11" type="ORF">NCTC10597_01271</name>
</gene>
<keyword evidence="14" id="KW-1185">Reference proteome</keyword>
<sequence length="259" mass="28064">MTMSKSTQPTAHKKSIVIKLGGSMINNLSEVFFRQLEKMQQQSHIVIVHGGGPAINEALANSGQTFEKINGIRVTPEQSIDLIASTLIGQVNPYLVGEFQSFGIQAIGLNGADGHLLKSDYLDQAQYGFVGKVTQVNTAMLHDLCEVKLLPVVACTGMTDDNQLLNINGDDVAAVIAKELHADELLFVTDIEGIQIQHEKITETDQGEIEYWIEQGYIYGGMIPKVTAATNCVKLGIPIVRIVGSSLTGTTIVREKVSI</sequence>
<feature type="site" description="Transition state stabilizer" evidence="9">
    <location>
        <position position="19"/>
    </location>
</feature>
<feature type="binding site" evidence="9">
    <location>
        <position position="166"/>
    </location>
    <ligand>
        <name>substrate</name>
    </ligand>
</feature>
<keyword evidence="7 9" id="KW-0067">ATP-binding</keyword>
<keyword evidence="6 9" id="KW-0418">Kinase</keyword>
<dbReference type="Proteomes" id="UP000254330">
    <property type="component" value="Unassembled WGS sequence"/>
</dbReference>
<evidence type="ECO:0000256" key="6">
    <source>
        <dbReference type="ARBA" id="ARBA00022777"/>
    </source>
</evidence>
<dbReference type="InterPro" id="IPR036393">
    <property type="entry name" value="AceGlu_kinase-like_sf"/>
</dbReference>
<evidence type="ECO:0000313" key="11">
    <source>
        <dbReference type="EMBL" id="STX09584.1"/>
    </source>
</evidence>
<reference evidence="12 14" key="2">
    <citation type="submission" date="2019-03" db="EMBL/GenBank/DDBJ databases">
        <title>Genomic Encyclopedia of Type Strains, Phase IV (KMG-IV): sequencing the most valuable type-strain genomes for metagenomic binning, comparative biology and taxonomic classification.</title>
        <authorList>
            <person name="Goeker M."/>
        </authorList>
    </citation>
    <scope>NUCLEOTIDE SEQUENCE [LARGE SCALE GENOMIC DNA]</scope>
    <source>
        <strain evidence="12 14">DSM 20580</strain>
    </source>
</reference>
<dbReference type="PANTHER" id="PTHR23342">
    <property type="entry name" value="N-ACETYLGLUTAMATE SYNTHASE"/>
    <property type="match status" value="1"/>
</dbReference>
<evidence type="ECO:0000256" key="2">
    <source>
        <dbReference type="ARBA" id="ARBA00022571"/>
    </source>
</evidence>
<proteinExistence type="inferred from homology"/>
<dbReference type="Gene3D" id="3.40.1160.10">
    <property type="entry name" value="Acetylglutamate kinase-like"/>
    <property type="match status" value="1"/>
</dbReference>
<comment type="function">
    <text evidence="9">Catalyzes the ATP-dependent phosphorylation of N-acetyl-L-glutamate.</text>
</comment>
<evidence type="ECO:0000256" key="1">
    <source>
        <dbReference type="ARBA" id="ARBA00004828"/>
    </source>
</evidence>
<comment type="similarity">
    <text evidence="9">Belongs to the acetylglutamate kinase family. ArgB subfamily.</text>
</comment>
<comment type="catalytic activity">
    <reaction evidence="8 9">
        <text>N-acetyl-L-glutamate + ATP = N-acetyl-L-glutamyl 5-phosphate + ADP</text>
        <dbReference type="Rhea" id="RHEA:14629"/>
        <dbReference type="ChEBI" id="CHEBI:30616"/>
        <dbReference type="ChEBI" id="CHEBI:44337"/>
        <dbReference type="ChEBI" id="CHEBI:57936"/>
        <dbReference type="ChEBI" id="CHEBI:456216"/>
        <dbReference type="EC" id="2.7.2.8"/>
    </reaction>
</comment>
<dbReference type="NCBIfam" id="TIGR00761">
    <property type="entry name" value="argB"/>
    <property type="match status" value="1"/>
</dbReference>
<dbReference type="AlphaFoldDB" id="A0A8B4QA37"/>
<evidence type="ECO:0000256" key="4">
    <source>
        <dbReference type="ARBA" id="ARBA00022679"/>
    </source>
</evidence>
<feature type="binding site" evidence="9">
    <location>
        <begin position="51"/>
        <end position="52"/>
    </location>
    <ligand>
        <name>substrate</name>
    </ligand>
</feature>
<dbReference type="RefSeq" id="WP_109349457.1">
    <property type="nucleotide sequence ID" value="NZ_BJUE01000027.1"/>
</dbReference>
<protein>
    <recommendedName>
        <fullName evidence="9">Acetylglutamate kinase</fullName>
        <ecNumber evidence="9">2.7.2.8</ecNumber>
    </recommendedName>
    <alternativeName>
        <fullName evidence="9">N-acetyl-L-glutamate 5-phosphotransferase</fullName>
    </alternativeName>
    <alternativeName>
        <fullName evidence="9">NAG kinase</fullName>
        <shortName evidence="9">NAGK</shortName>
    </alternativeName>
</protein>
<dbReference type="Pfam" id="PF00696">
    <property type="entry name" value="AA_kinase"/>
    <property type="match status" value="1"/>
</dbReference>
<dbReference type="InterPro" id="IPR037528">
    <property type="entry name" value="ArgB"/>
</dbReference>
<evidence type="ECO:0000313" key="13">
    <source>
        <dbReference type="Proteomes" id="UP000254330"/>
    </source>
</evidence>
<dbReference type="EMBL" id="UGNP01000001">
    <property type="protein sequence ID" value="STX09584.1"/>
    <property type="molecule type" value="Genomic_DNA"/>
</dbReference>
<dbReference type="UniPathway" id="UPA00068">
    <property type="reaction ID" value="UER00107"/>
</dbReference>
<name>A0A8B4QA37_9BACL</name>
<comment type="pathway">
    <text evidence="1 9">Amino-acid biosynthesis; L-arginine biosynthesis; N(2)-acetyl-L-ornithine from L-glutamate: step 2/4.</text>
</comment>
<dbReference type="HAMAP" id="MF_00082">
    <property type="entry name" value="ArgB"/>
    <property type="match status" value="1"/>
</dbReference>
<evidence type="ECO:0000256" key="5">
    <source>
        <dbReference type="ARBA" id="ARBA00022741"/>
    </source>
</evidence>
<dbReference type="Proteomes" id="UP000294641">
    <property type="component" value="Unassembled WGS sequence"/>
</dbReference>
<feature type="binding site" evidence="9">
    <location>
        <position position="73"/>
    </location>
    <ligand>
        <name>substrate</name>
    </ligand>
</feature>
<keyword evidence="3 9" id="KW-0028">Amino-acid biosynthesis</keyword>
<dbReference type="GO" id="GO:0042450">
    <property type="term" value="P:L-arginine biosynthetic process via ornithine"/>
    <property type="evidence" value="ECO:0007669"/>
    <property type="project" value="UniProtKB-UniRule"/>
</dbReference>
<dbReference type="InterPro" id="IPR001057">
    <property type="entry name" value="Glu/AcGlu_kinase"/>
</dbReference>
<evidence type="ECO:0000313" key="12">
    <source>
        <dbReference type="EMBL" id="TDR39048.1"/>
    </source>
</evidence>
<dbReference type="PANTHER" id="PTHR23342:SF0">
    <property type="entry name" value="N-ACETYLGLUTAMATE SYNTHASE, MITOCHONDRIAL"/>
    <property type="match status" value="1"/>
</dbReference>
<dbReference type="InterPro" id="IPR004662">
    <property type="entry name" value="AcgluKinase_fam"/>
</dbReference>
<keyword evidence="9" id="KW-0963">Cytoplasm</keyword>
<dbReference type="GO" id="GO:0003991">
    <property type="term" value="F:acetylglutamate kinase activity"/>
    <property type="evidence" value="ECO:0007669"/>
    <property type="project" value="UniProtKB-UniRule"/>
</dbReference>
<feature type="site" description="Transition state stabilizer" evidence="9">
    <location>
        <position position="225"/>
    </location>
</feature>
<dbReference type="OrthoDB" id="9803155at2"/>
<dbReference type="PIRSF" id="PIRSF000728">
    <property type="entry name" value="NAGK"/>
    <property type="match status" value="1"/>
</dbReference>